<evidence type="ECO:0000313" key="3">
    <source>
        <dbReference type="Proteomes" id="UP000629098"/>
    </source>
</evidence>
<dbReference type="EMBL" id="JACXAE010000040">
    <property type="protein sequence ID" value="MBD2772571.1"/>
    <property type="molecule type" value="Genomic_DNA"/>
</dbReference>
<dbReference type="InterPro" id="IPR011646">
    <property type="entry name" value="KAP_P-loop"/>
</dbReference>
<accession>A0A8J6XHW1</accession>
<reference evidence="2" key="1">
    <citation type="submission" date="2020-09" db="EMBL/GenBank/DDBJ databases">
        <title>Iningainema tapete sp. nov. (Scytonemataceae, Cyanobacteria) from greenhouses in central Florida (USA) produces two types of nodularin with biosynthetic potential for microcystin-LR and anabaenopeptins.</title>
        <authorList>
            <person name="Berthold D.E."/>
            <person name="Lefler F.W."/>
            <person name="Huang I.-S."/>
            <person name="Abdulla H."/>
            <person name="Zimba P.V."/>
            <person name="Laughinghouse H.D. IV."/>
        </authorList>
    </citation>
    <scope>NUCLEOTIDE SEQUENCE</scope>
    <source>
        <strain evidence="2">BLCCT55</strain>
    </source>
</reference>
<keyword evidence="2" id="KW-0547">Nucleotide-binding</keyword>
<evidence type="ECO:0000313" key="2">
    <source>
        <dbReference type="EMBL" id="MBD2772571.1"/>
    </source>
</evidence>
<sequence>MTLNLRRFIEACRPTKTLDMESAEDRGYYIDFTSVRGDKVVDKLKRTISRLYPDQPTCQLFTGHIGCGKSTELSRLQNELKQERFRVVYFQATDDLDVEDVDITDILLAIAHQVSESLVKERVNLPTRGLKGFLKEAWEFLNTPIEITEIEASLPDGIAKITATIKDSQQLRSRLRQRLEPETMKLLNIINEEIFKVATEQLKEHYKGLVVIVDNLDRIQNKTTAVSSNPLPEYLFVDRGEQLSQMNCHLVYTLPLSLIFSNQREVLKSRLGKGVSPMVLPMIPVQCRDGEEYTEGMALLRQMVLARAFPDATSKERLNLVTEVFDSMKTLDRLCRVSGGHVRNLLGMLYSCLQEDDPPISQRVLEKVIRMERDALVLAIDQDEWDLLLQVVKEQTVKGDKEFQTLLQSLFVFEYQDEQGKWFGLNPLLFETEKYKLWKQQKG</sequence>
<evidence type="ECO:0000259" key="1">
    <source>
        <dbReference type="Pfam" id="PF07693"/>
    </source>
</evidence>
<comment type="caution">
    <text evidence="2">The sequence shown here is derived from an EMBL/GenBank/DDBJ whole genome shotgun (WGS) entry which is preliminary data.</text>
</comment>
<proteinExistence type="predicted"/>
<dbReference type="RefSeq" id="WP_190827285.1">
    <property type="nucleotide sequence ID" value="NZ_CAWPPI010000040.1"/>
</dbReference>
<gene>
    <name evidence="2" type="ORF">ICL16_10915</name>
</gene>
<keyword evidence="3" id="KW-1185">Reference proteome</keyword>
<feature type="domain" description="KAP NTPase" evidence="1">
    <location>
        <begin position="40"/>
        <end position="224"/>
    </location>
</feature>
<name>A0A8J6XHW1_9CYAN</name>
<dbReference type="Pfam" id="PF07693">
    <property type="entry name" value="KAP_NTPase"/>
    <property type="match status" value="1"/>
</dbReference>
<dbReference type="SUPFAM" id="SSF52540">
    <property type="entry name" value="P-loop containing nucleoside triphosphate hydrolases"/>
    <property type="match status" value="1"/>
</dbReference>
<keyword evidence="2" id="KW-0067">ATP-binding</keyword>
<protein>
    <submittedName>
        <fullName evidence="2">ATP-binding protein</fullName>
    </submittedName>
</protein>
<dbReference type="InterPro" id="IPR027417">
    <property type="entry name" value="P-loop_NTPase"/>
</dbReference>
<dbReference type="GO" id="GO:0005524">
    <property type="term" value="F:ATP binding"/>
    <property type="evidence" value="ECO:0007669"/>
    <property type="project" value="UniProtKB-KW"/>
</dbReference>
<dbReference type="Proteomes" id="UP000629098">
    <property type="component" value="Unassembled WGS sequence"/>
</dbReference>
<dbReference type="Gene3D" id="3.40.50.300">
    <property type="entry name" value="P-loop containing nucleotide triphosphate hydrolases"/>
    <property type="match status" value="1"/>
</dbReference>
<dbReference type="AlphaFoldDB" id="A0A8J6XHW1"/>
<organism evidence="2 3">
    <name type="scientific">Iningainema tapete BLCC-T55</name>
    <dbReference type="NCBI Taxonomy" id="2748662"/>
    <lineage>
        <taxon>Bacteria</taxon>
        <taxon>Bacillati</taxon>
        <taxon>Cyanobacteriota</taxon>
        <taxon>Cyanophyceae</taxon>
        <taxon>Nostocales</taxon>
        <taxon>Scytonemataceae</taxon>
        <taxon>Iningainema tapete</taxon>
    </lineage>
</organism>